<name>A0A2T2WYX7_9FIRM</name>
<dbReference type="Pfam" id="PF00501">
    <property type="entry name" value="AMP-binding"/>
    <property type="match status" value="1"/>
</dbReference>
<dbReference type="InterPro" id="IPR025110">
    <property type="entry name" value="AMP-bd_C"/>
</dbReference>
<organism evidence="7 8">
    <name type="scientific">Sulfobacillus benefaciens</name>
    <dbReference type="NCBI Taxonomy" id="453960"/>
    <lineage>
        <taxon>Bacteria</taxon>
        <taxon>Bacillati</taxon>
        <taxon>Bacillota</taxon>
        <taxon>Clostridia</taxon>
        <taxon>Eubacteriales</taxon>
        <taxon>Clostridiales Family XVII. Incertae Sedis</taxon>
        <taxon>Sulfobacillus</taxon>
    </lineage>
</organism>
<dbReference type="Gene3D" id="3.40.50.12780">
    <property type="entry name" value="N-terminal domain of ligase-like"/>
    <property type="match status" value="1"/>
</dbReference>
<evidence type="ECO:0000256" key="1">
    <source>
        <dbReference type="ARBA" id="ARBA00006432"/>
    </source>
</evidence>
<dbReference type="PANTHER" id="PTHR43859:SF4">
    <property type="entry name" value="BUTANOATE--COA LIGASE AAE1-RELATED"/>
    <property type="match status" value="1"/>
</dbReference>
<proteinExistence type="inferred from homology"/>
<keyword evidence="3" id="KW-0276">Fatty acid metabolism</keyword>
<feature type="domain" description="AMP-dependent synthetase/ligase" evidence="5">
    <location>
        <begin position="18"/>
        <end position="377"/>
    </location>
</feature>
<evidence type="ECO:0000259" key="6">
    <source>
        <dbReference type="Pfam" id="PF13193"/>
    </source>
</evidence>
<evidence type="ECO:0000256" key="2">
    <source>
        <dbReference type="ARBA" id="ARBA00022598"/>
    </source>
</evidence>
<keyword evidence="4" id="KW-0443">Lipid metabolism</keyword>
<evidence type="ECO:0000313" key="7">
    <source>
        <dbReference type="EMBL" id="PSR27433.1"/>
    </source>
</evidence>
<accession>A0A2T2WYX7</accession>
<comment type="caution">
    <text evidence="7">The sequence shown here is derived from an EMBL/GenBank/DDBJ whole genome shotgun (WGS) entry which is preliminary data.</text>
</comment>
<evidence type="ECO:0000256" key="3">
    <source>
        <dbReference type="ARBA" id="ARBA00022832"/>
    </source>
</evidence>
<dbReference type="Pfam" id="PF13193">
    <property type="entry name" value="AMP-binding_C"/>
    <property type="match status" value="1"/>
</dbReference>
<dbReference type="FunFam" id="3.30.300.30:FF:000008">
    <property type="entry name" value="2,3-dihydroxybenzoate-AMP ligase"/>
    <property type="match status" value="1"/>
</dbReference>
<gene>
    <name evidence="7" type="ORF">C7B43_11875</name>
</gene>
<dbReference type="PANTHER" id="PTHR43859">
    <property type="entry name" value="ACYL-ACTIVATING ENZYME"/>
    <property type="match status" value="1"/>
</dbReference>
<dbReference type="NCBIfam" id="NF004837">
    <property type="entry name" value="PRK06187.1"/>
    <property type="match status" value="1"/>
</dbReference>
<sequence length="521" mass="57899">MNTPLTPLQLADRGFKYYGKRLALIDGERRYTYDEWSQRIFRLARALQDAGVKAGDRVAVLMPNTGPMLDMFYAVPWIGAVLVPLNTRLVADDYGYILDHSESRLIVIDGDLWPLLEPLKDRLPPLWVSGKSVEGQVDLEPLLSSHSGDPLPLPDIREDDTMTLNYTSGTTARPKGVELTHRNLLINAVDFTYHLQVSLGDVYLHTLPMFHVNGWGGVWAVSGVGGVHVTLPKVEGARIWEAIRQNDVTRMCGAPAVLNMMIHTASSSGVSHPVLVATAGAPPPAAIIERMESLGFKILHVYGLTEVSPFITVSEWVPEERNWPVDQRAIRSSRQGISQLLAGEVRVVRADGTDVRENGEEMGEIVCRGNVVMKGYYKDPQATEKSMRGGWFHTGDLAVVHPDHYIEIRDRDKDVIISGGENISSVEVESVLYRHPAIADAAVISVPHEKWGETVKAIVVPKAGMNPTQEDIIRFCREYLAHFKCPTSVEVVSALPRTASGKVQKYLLREPFWKDQGKRVH</sequence>
<dbReference type="GO" id="GO:0016874">
    <property type="term" value="F:ligase activity"/>
    <property type="evidence" value="ECO:0007669"/>
    <property type="project" value="UniProtKB-KW"/>
</dbReference>
<dbReference type="GO" id="GO:0006631">
    <property type="term" value="P:fatty acid metabolic process"/>
    <property type="evidence" value="ECO:0007669"/>
    <property type="project" value="UniProtKB-KW"/>
</dbReference>
<dbReference type="Proteomes" id="UP000242699">
    <property type="component" value="Unassembled WGS sequence"/>
</dbReference>
<comment type="similarity">
    <text evidence="1">Belongs to the ATP-dependent AMP-binding enzyme family.</text>
</comment>
<reference evidence="7 8" key="1">
    <citation type="journal article" date="2014" name="BMC Genomics">
        <title>Comparison of environmental and isolate Sulfobacillus genomes reveals diverse carbon, sulfur, nitrogen, and hydrogen metabolisms.</title>
        <authorList>
            <person name="Justice N.B."/>
            <person name="Norman A."/>
            <person name="Brown C.T."/>
            <person name="Singh A."/>
            <person name="Thomas B.C."/>
            <person name="Banfield J.F."/>
        </authorList>
    </citation>
    <scope>NUCLEOTIDE SEQUENCE [LARGE SCALE GENOMIC DNA]</scope>
    <source>
        <strain evidence="7">AMDSBA1</strain>
    </source>
</reference>
<dbReference type="InterPro" id="IPR045851">
    <property type="entry name" value="AMP-bd_C_sf"/>
</dbReference>
<protein>
    <submittedName>
        <fullName evidence="7">O-succinylbenzoate--CoA ligase</fullName>
    </submittedName>
</protein>
<evidence type="ECO:0000259" key="5">
    <source>
        <dbReference type="Pfam" id="PF00501"/>
    </source>
</evidence>
<feature type="domain" description="AMP-binding enzyme C-terminal" evidence="6">
    <location>
        <begin position="427"/>
        <end position="502"/>
    </location>
</feature>
<dbReference type="InterPro" id="IPR042099">
    <property type="entry name" value="ANL_N_sf"/>
</dbReference>
<dbReference type="InterPro" id="IPR000873">
    <property type="entry name" value="AMP-dep_synth/lig_dom"/>
</dbReference>
<dbReference type="AlphaFoldDB" id="A0A2T2WYX7"/>
<dbReference type="Gene3D" id="3.30.300.30">
    <property type="match status" value="1"/>
</dbReference>
<evidence type="ECO:0000313" key="8">
    <source>
        <dbReference type="Proteomes" id="UP000242699"/>
    </source>
</evidence>
<dbReference type="SUPFAM" id="SSF56801">
    <property type="entry name" value="Acetyl-CoA synthetase-like"/>
    <property type="match status" value="1"/>
</dbReference>
<dbReference type="EMBL" id="PXYT01000026">
    <property type="protein sequence ID" value="PSR27433.1"/>
    <property type="molecule type" value="Genomic_DNA"/>
</dbReference>
<evidence type="ECO:0000256" key="4">
    <source>
        <dbReference type="ARBA" id="ARBA00023098"/>
    </source>
</evidence>
<keyword evidence="2 7" id="KW-0436">Ligase</keyword>